<feature type="transmembrane region" description="Helical" evidence="7">
    <location>
        <begin position="412"/>
        <end position="430"/>
    </location>
</feature>
<evidence type="ECO:0000256" key="3">
    <source>
        <dbReference type="ARBA" id="ARBA00022475"/>
    </source>
</evidence>
<feature type="transmembrane region" description="Helical" evidence="7">
    <location>
        <begin position="23"/>
        <end position="40"/>
    </location>
</feature>
<feature type="transmembrane region" description="Helical" evidence="7">
    <location>
        <begin position="708"/>
        <end position="731"/>
    </location>
</feature>
<dbReference type="GO" id="GO:0005886">
    <property type="term" value="C:plasma membrane"/>
    <property type="evidence" value="ECO:0007669"/>
    <property type="project" value="UniProtKB-SubCell"/>
</dbReference>
<feature type="transmembrane region" description="Helical" evidence="7">
    <location>
        <begin position="666"/>
        <end position="688"/>
    </location>
</feature>
<sequence length="787" mass="87248">MKSSSWVDNAALGYARWVVKRRYLNLILVCVVLFFTFRGMENLAFTSSYKVFFSQENPFLNAYESMQKTYSNGDSALIVLAPKDGNVFGKRFLSIVEALTKDAWQVPSAYRVDSITNFQVTKADDESLEIRKLVPDAAELTERDLVEIRKIALNEPLLVKRIISENGDVTAVNVSVRLPDGDDKIVAEVAGYVRQLKSQYTQMYPDIDIYLTGIAMMSNAFPEISVQEMSTTIPIVFLIVLILSFLVLRSFSATFVVCLVIVFSIIAALGAAGYMGIKLTQVSANVPVIVMTLAVVDSIHILVTVIHRMKQGDSRHEAIVESLRVNLSPVVITSITTAVGFLGLNLSDAPPFHDLGNMTAIGMGAALFYAIFLLPALIAILPIRVRVKSGVQKKQLSIEFLANWVIDNRRKLLVSTVTFGLIMLAFIPKLTVDENFVKNFAKGLEIRDDSDFTQDHLTGLFNMEFSLGAGKEGGINEPEYMAKVDEFANWSRAQPGVMNVNVITDTVKRISRSMNGDDAAYYRLPTDRETIAQYLLLYEMSLPLGLDLNDQIDVSRSATKMTVTFSDLSTFEMQRTKEAHEQWLINNAPPSMHTNAASASLMYTYLMNTNIKGLLVGTAISFLIITICLGVVFRSTKYALISMLPNILPIFMAFGLWSIIDGVVGIAAATIATMTLGIVVDDTVYFVYKYLRARREHKMDSKDAVRYAFSTVGIALLSTSIIFICGFGSMMHSDFLMNAQMGIFTVMTVTFALLLDFLLLPILLIAIDGNAKKNKPSVPDEPLMIKI</sequence>
<comment type="caution">
    <text evidence="9">The sequence shown here is derived from an EMBL/GenBank/DDBJ whole genome shotgun (WGS) entry which is preliminary data.</text>
</comment>
<dbReference type="InterPro" id="IPR050545">
    <property type="entry name" value="Mycobact_MmpL"/>
</dbReference>
<keyword evidence="4 7" id="KW-0812">Transmembrane</keyword>
<comment type="subcellular location">
    <subcellularLocation>
        <location evidence="1">Cell membrane</location>
        <topology evidence="1">Multi-pass membrane protein</topology>
    </subcellularLocation>
</comment>
<dbReference type="Proteomes" id="UP000295550">
    <property type="component" value="Unassembled WGS sequence"/>
</dbReference>
<feature type="domain" description="SSD" evidence="8">
    <location>
        <begin position="259"/>
        <end position="380"/>
    </location>
</feature>
<evidence type="ECO:0000259" key="8">
    <source>
        <dbReference type="PROSITE" id="PS50156"/>
    </source>
</evidence>
<dbReference type="PROSITE" id="PS50156">
    <property type="entry name" value="SSD"/>
    <property type="match status" value="1"/>
</dbReference>
<accession>A0A4V2X5T5</accession>
<dbReference type="PANTHER" id="PTHR33406">
    <property type="entry name" value="MEMBRANE PROTEIN MJ1562-RELATED"/>
    <property type="match status" value="1"/>
</dbReference>
<reference evidence="9 10" key="1">
    <citation type="journal article" date="2019" name="Int. J. Syst. Evol. Microbiol.">
        <title>Photorhabdus khanii subsp. guanajuatensis subsp. nov., isolated from Heterorhabditis atacamensis, and Photorhabdus luminescens subsp. mexicana subsp. nov., isolated from Heterorhabditis mexicana entomopathogenic nematodes.</title>
        <authorList>
            <person name="Machado R.A.R."/>
            <person name="Bruno P."/>
            <person name="Arce C.C.M."/>
            <person name="Liechti N."/>
            <person name="Kohler A."/>
            <person name="Bernal J."/>
            <person name="Bruggmann R."/>
            <person name="Turlings T.C.J."/>
        </authorList>
    </citation>
    <scope>NUCLEOTIDE SEQUENCE [LARGE SCALE GENOMIC DNA]</scope>
    <source>
        <strain evidence="9 10">MEX47-22</strain>
    </source>
</reference>
<feature type="transmembrane region" description="Helical" evidence="7">
    <location>
        <begin position="327"/>
        <end position="346"/>
    </location>
</feature>
<feature type="transmembrane region" description="Helical" evidence="7">
    <location>
        <begin position="614"/>
        <end position="633"/>
    </location>
</feature>
<organism evidence="9 10">
    <name type="scientific">Photorhabdus luminescens subsp. mexicana</name>
    <dbReference type="NCBI Taxonomy" id="2100167"/>
    <lineage>
        <taxon>Bacteria</taxon>
        <taxon>Pseudomonadati</taxon>
        <taxon>Pseudomonadota</taxon>
        <taxon>Gammaproteobacteria</taxon>
        <taxon>Enterobacterales</taxon>
        <taxon>Morganellaceae</taxon>
        <taxon>Photorhabdus</taxon>
    </lineage>
</organism>
<dbReference type="Pfam" id="PF03176">
    <property type="entry name" value="MMPL"/>
    <property type="match status" value="2"/>
</dbReference>
<feature type="transmembrane region" description="Helical" evidence="7">
    <location>
        <begin position="255"/>
        <end position="274"/>
    </location>
</feature>
<dbReference type="InterPro" id="IPR004869">
    <property type="entry name" value="MMPL_dom"/>
</dbReference>
<evidence type="ECO:0000256" key="6">
    <source>
        <dbReference type="ARBA" id="ARBA00023136"/>
    </source>
</evidence>
<evidence type="ECO:0000256" key="2">
    <source>
        <dbReference type="ARBA" id="ARBA00010157"/>
    </source>
</evidence>
<comment type="similarity">
    <text evidence="2">Belongs to the resistance-nodulation-cell division (RND) (TC 2.A.6) family. MmpL subfamily.</text>
</comment>
<evidence type="ECO:0000256" key="5">
    <source>
        <dbReference type="ARBA" id="ARBA00022989"/>
    </source>
</evidence>
<proteinExistence type="inferred from homology"/>
<dbReference type="EMBL" id="PUJX01000012">
    <property type="protein sequence ID" value="TDB49385.1"/>
    <property type="molecule type" value="Genomic_DNA"/>
</dbReference>
<feature type="transmembrane region" description="Helical" evidence="7">
    <location>
        <begin position="229"/>
        <end position="248"/>
    </location>
</feature>
<evidence type="ECO:0000256" key="1">
    <source>
        <dbReference type="ARBA" id="ARBA00004651"/>
    </source>
</evidence>
<keyword evidence="6 7" id="KW-0472">Membrane</keyword>
<dbReference type="InterPro" id="IPR000731">
    <property type="entry name" value="SSD"/>
</dbReference>
<evidence type="ECO:0000313" key="9">
    <source>
        <dbReference type="EMBL" id="TDB49385.1"/>
    </source>
</evidence>
<dbReference type="SUPFAM" id="SSF82866">
    <property type="entry name" value="Multidrug efflux transporter AcrB transmembrane domain"/>
    <property type="match status" value="2"/>
</dbReference>
<dbReference type="RefSeq" id="WP_088372967.1">
    <property type="nucleotide sequence ID" value="NZ_CAWOLF010000012.1"/>
</dbReference>
<evidence type="ECO:0000256" key="7">
    <source>
        <dbReference type="SAM" id="Phobius"/>
    </source>
</evidence>
<feature type="transmembrane region" description="Helical" evidence="7">
    <location>
        <begin position="640"/>
        <end position="660"/>
    </location>
</feature>
<feature type="transmembrane region" description="Helical" evidence="7">
    <location>
        <begin position="286"/>
        <end position="306"/>
    </location>
</feature>
<keyword evidence="3" id="KW-1003">Cell membrane</keyword>
<evidence type="ECO:0000313" key="10">
    <source>
        <dbReference type="Proteomes" id="UP000295550"/>
    </source>
</evidence>
<dbReference type="AlphaFoldDB" id="A0A4V2X5T5"/>
<evidence type="ECO:0000256" key="4">
    <source>
        <dbReference type="ARBA" id="ARBA00022692"/>
    </source>
</evidence>
<gene>
    <name evidence="9" type="ORF">C5468_13080</name>
</gene>
<dbReference type="PANTHER" id="PTHR33406:SF6">
    <property type="entry name" value="MEMBRANE PROTEIN YDGH-RELATED"/>
    <property type="match status" value="1"/>
</dbReference>
<keyword evidence="5 7" id="KW-1133">Transmembrane helix</keyword>
<name>A0A4V2X5T5_PHOLU</name>
<feature type="transmembrane region" description="Helical" evidence="7">
    <location>
        <begin position="366"/>
        <end position="385"/>
    </location>
</feature>
<dbReference type="Gene3D" id="1.20.1640.10">
    <property type="entry name" value="Multidrug efflux transporter AcrB transmembrane domain"/>
    <property type="match status" value="2"/>
</dbReference>
<protein>
    <submittedName>
        <fullName evidence="9">RND transporter</fullName>
    </submittedName>
</protein>
<feature type="transmembrane region" description="Helical" evidence="7">
    <location>
        <begin position="743"/>
        <end position="767"/>
    </location>
</feature>